<sequence>METRVGHQAPPSGPELDTIASGRLSFILPSGRKIHCWLATTAPQAKVTRKVV</sequence>
<reference evidence="2" key="2">
    <citation type="submission" date="2020-05" db="UniProtKB">
        <authorList>
            <consortium name="EnsemblMetazoa"/>
        </authorList>
    </citation>
    <scope>IDENTIFICATION</scope>
</reference>
<evidence type="ECO:0000313" key="1">
    <source>
        <dbReference type="EMBL" id="KFB35359.1"/>
    </source>
</evidence>
<dbReference type="VEuPathDB" id="VectorBase:ASIC001855"/>
<protein>
    <submittedName>
        <fullName evidence="1 2">Uncharacterized protein</fullName>
    </submittedName>
</protein>
<dbReference type="EMBL" id="KE524458">
    <property type="protein sequence ID" value="KFB35359.1"/>
    <property type="molecule type" value="Genomic_DNA"/>
</dbReference>
<reference evidence="1 3" key="1">
    <citation type="journal article" date="2014" name="BMC Genomics">
        <title>Genome sequence of Anopheles sinensis provides insight into genetics basis of mosquito competence for malaria parasites.</title>
        <authorList>
            <person name="Zhou D."/>
            <person name="Zhang D."/>
            <person name="Ding G."/>
            <person name="Shi L."/>
            <person name="Hou Q."/>
            <person name="Ye Y."/>
            <person name="Xu Y."/>
            <person name="Zhou H."/>
            <person name="Xiong C."/>
            <person name="Li S."/>
            <person name="Yu J."/>
            <person name="Hong S."/>
            <person name="Yu X."/>
            <person name="Zou P."/>
            <person name="Chen C."/>
            <person name="Chang X."/>
            <person name="Wang W."/>
            <person name="Lv Y."/>
            <person name="Sun Y."/>
            <person name="Ma L."/>
            <person name="Shen B."/>
            <person name="Zhu C."/>
        </authorList>
    </citation>
    <scope>NUCLEOTIDE SEQUENCE [LARGE SCALE GENOMIC DNA]</scope>
</reference>
<dbReference type="AlphaFoldDB" id="A0A084VBL5"/>
<organism evidence="1">
    <name type="scientific">Anopheles sinensis</name>
    <name type="common">Mosquito</name>
    <dbReference type="NCBI Taxonomy" id="74873"/>
    <lineage>
        <taxon>Eukaryota</taxon>
        <taxon>Metazoa</taxon>
        <taxon>Ecdysozoa</taxon>
        <taxon>Arthropoda</taxon>
        <taxon>Hexapoda</taxon>
        <taxon>Insecta</taxon>
        <taxon>Pterygota</taxon>
        <taxon>Neoptera</taxon>
        <taxon>Endopterygota</taxon>
        <taxon>Diptera</taxon>
        <taxon>Nematocera</taxon>
        <taxon>Culicoidea</taxon>
        <taxon>Culicidae</taxon>
        <taxon>Anophelinae</taxon>
        <taxon>Anopheles</taxon>
    </lineage>
</organism>
<name>A0A084VBL5_ANOSI</name>
<evidence type="ECO:0000313" key="3">
    <source>
        <dbReference type="Proteomes" id="UP000030765"/>
    </source>
</evidence>
<proteinExistence type="predicted"/>
<dbReference type="EnsemblMetazoa" id="ASIC001855-RA">
    <property type="protein sequence ID" value="ASIC001855-PA"/>
    <property type="gene ID" value="ASIC001855"/>
</dbReference>
<dbReference type="Proteomes" id="UP000030765">
    <property type="component" value="Unassembled WGS sequence"/>
</dbReference>
<dbReference type="EMBL" id="ATLV01008208">
    <property type="status" value="NOT_ANNOTATED_CDS"/>
    <property type="molecule type" value="Genomic_DNA"/>
</dbReference>
<accession>A0A084VBL5</accession>
<gene>
    <name evidence="1" type="ORF">ZHAS_00001855</name>
</gene>
<evidence type="ECO:0000313" key="2">
    <source>
        <dbReference type="EnsemblMetazoa" id="ASIC001855-PA"/>
    </source>
</evidence>
<keyword evidence="3" id="KW-1185">Reference proteome</keyword>